<evidence type="ECO:0000256" key="2">
    <source>
        <dbReference type="ARBA" id="ARBA00023027"/>
    </source>
</evidence>
<sequence>MCGKRRRSHEDPSGANGESESGSKRPWPSTAMKPLSDRTLKLLRGNNTCFPSVSKWLQRNIKLSILDPCIRARDTYNPYRRDLKDAHTIYHTALASHELASRDDFVMVVVPMMREGFTSSYSIYEHFLSGFSCLAVPFHETHRSEKICSALGFNGKLKVVIADKYQKVLYHGPPDMFRGVGGAELDCFPFTPDRVKTCLHRESFRCDHSLNELLGLRDADVLFNIEYLTGGKLEEDAAGITVSQLKQKFVGVYMCYNGRSLRILLEVHEECRREKYELEIVLVCCPFYWQVPPELHKELIIEALASVSVLGWWVLPFDNTVCHRLLRMCEVGSHREGFFIVDPNEKFVDPYGLPIILDFGIDSYPFTRKKTIDMELQRKMGLRLNSLLHPWGYPSSSLDTCTMIGKIVVLYLYKEPEKFLADRLAAWYKEIIKERDSSVVEVVAVSIDGIRGTSDEDFMALGWLVCPADPAKSAKLCGEIFHPLCGPRETLVAFDEDGQITSMDPSHILESQRPFLANNLRQEIVLEFDNAGFGYMSY</sequence>
<evidence type="ECO:0000313" key="4">
    <source>
        <dbReference type="EMBL" id="VFR00570.1"/>
    </source>
</evidence>
<dbReference type="InterPro" id="IPR052259">
    <property type="entry name" value="Nucleoredoxin-like"/>
</dbReference>
<proteinExistence type="predicted"/>
<keyword evidence="2" id="KW-0520">NAD</keyword>
<protein>
    <recommendedName>
        <fullName evidence="6">Thioredoxin-like fold domain-containing protein</fullName>
    </recommendedName>
</protein>
<feature type="region of interest" description="Disordered" evidence="3">
    <location>
        <begin position="1"/>
        <end position="31"/>
    </location>
</feature>
<evidence type="ECO:0000313" key="5">
    <source>
        <dbReference type="Proteomes" id="UP000595140"/>
    </source>
</evidence>
<dbReference type="PANTHER" id="PTHR13871:SF96">
    <property type="entry name" value="THIOREDOXIN DOMAIN-CONTAINING PROTEIN"/>
    <property type="match status" value="1"/>
</dbReference>
<accession>A0A484NHX7</accession>
<name>A0A484NHX7_9ASTE</name>
<dbReference type="EMBL" id="OOIL02006707">
    <property type="protein sequence ID" value="VFR00570.1"/>
    <property type="molecule type" value="Genomic_DNA"/>
</dbReference>
<gene>
    <name evidence="4" type="ORF">CCAM_LOCUS42345</name>
</gene>
<keyword evidence="5" id="KW-1185">Reference proteome</keyword>
<dbReference type="AlphaFoldDB" id="A0A484NHX7"/>
<keyword evidence="1" id="KW-0560">Oxidoreductase</keyword>
<reference evidence="4 5" key="1">
    <citation type="submission" date="2018-04" db="EMBL/GenBank/DDBJ databases">
        <authorList>
            <person name="Vogel A."/>
        </authorList>
    </citation>
    <scope>NUCLEOTIDE SEQUENCE [LARGE SCALE GENOMIC DNA]</scope>
</reference>
<dbReference type="PANTHER" id="PTHR13871">
    <property type="entry name" value="THIOREDOXIN"/>
    <property type="match status" value="1"/>
</dbReference>
<evidence type="ECO:0008006" key="6">
    <source>
        <dbReference type="Google" id="ProtNLM"/>
    </source>
</evidence>
<evidence type="ECO:0000256" key="3">
    <source>
        <dbReference type="SAM" id="MobiDB-lite"/>
    </source>
</evidence>
<evidence type="ECO:0000256" key="1">
    <source>
        <dbReference type="ARBA" id="ARBA00023002"/>
    </source>
</evidence>
<dbReference type="Proteomes" id="UP000595140">
    <property type="component" value="Unassembled WGS sequence"/>
</dbReference>
<dbReference type="GO" id="GO:0016491">
    <property type="term" value="F:oxidoreductase activity"/>
    <property type="evidence" value="ECO:0007669"/>
    <property type="project" value="UniProtKB-KW"/>
</dbReference>
<organism evidence="4 5">
    <name type="scientific">Cuscuta campestris</name>
    <dbReference type="NCBI Taxonomy" id="132261"/>
    <lineage>
        <taxon>Eukaryota</taxon>
        <taxon>Viridiplantae</taxon>
        <taxon>Streptophyta</taxon>
        <taxon>Embryophyta</taxon>
        <taxon>Tracheophyta</taxon>
        <taxon>Spermatophyta</taxon>
        <taxon>Magnoliopsida</taxon>
        <taxon>eudicotyledons</taxon>
        <taxon>Gunneridae</taxon>
        <taxon>Pentapetalae</taxon>
        <taxon>asterids</taxon>
        <taxon>lamiids</taxon>
        <taxon>Solanales</taxon>
        <taxon>Convolvulaceae</taxon>
        <taxon>Cuscuteae</taxon>
        <taxon>Cuscuta</taxon>
        <taxon>Cuscuta subgen. Grammica</taxon>
        <taxon>Cuscuta sect. Cleistogrammica</taxon>
    </lineage>
</organism>